<dbReference type="InterPro" id="IPR025736">
    <property type="entry name" value="PucR_C-HTH_dom"/>
</dbReference>
<feature type="domain" description="PucR C-terminal helix-turn-helix" evidence="2">
    <location>
        <begin position="323"/>
        <end position="379"/>
    </location>
</feature>
<reference evidence="3 4" key="1">
    <citation type="submission" date="2014-12" db="EMBL/GenBank/DDBJ databases">
        <title>Draft genome sequence of Terrisporobacter sp. 08-306576, isolated from the blood culture of a bacteremia patient.</title>
        <authorList>
            <person name="Lund L.C."/>
            <person name="Sydenham T.V."/>
            <person name="Hogh S.V."/>
            <person name="Skov M.N."/>
            <person name="Kemp M."/>
            <person name="Justesen U.S."/>
        </authorList>
    </citation>
    <scope>NUCLEOTIDE SEQUENCE [LARGE SCALE GENOMIC DNA]</scope>
    <source>
        <strain evidence="3 4">08-306576</strain>
    </source>
</reference>
<dbReference type="AlphaFoldDB" id="A0A0B3WS03"/>
<evidence type="ECO:0000259" key="2">
    <source>
        <dbReference type="Pfam" id="PF13556"/>
    </source>
</evidence>
<dbReference type="RefSeq" id="WP_039679546.1">
    <property type="nucleotide sequence ID" value="NZ_JAXECK010000001.1"/>
</dbReference>
<gene>
    <name evidence="3" type="ORF">QX51_08865</name>
</gene>
<name>A0A0B3WS03_9FIRM</name>
<dbReference type="InterPro" id="IPR042070">
    <property type="entry name" value="PucR_C-HTH_sf"/>
</dbReference>
<keyword evidence="4" id="KW-1185">Reference proteome</keyword>
<organism evidence="3 4">
    <name type="scientific">Terrisporobacter othiniensis</name>
    <dbReference type="NCBI Taxonomy" id="1577792"/>
    <lineage>
        <taxon>Bacteria</taxon>
        <taxon>Bacillati</taxon>
        <taxon>Bacillota</taxon>
        <taxon>Clostridia</taxon>
        <taxon>Peptostreptococcales</taxon>
        <taxon>Peptostreptococcaceae</taxon>
        <taxon>Terrisporobacter</taxon>
    </lineage>
</organism>
<dbReference type="PANTHER" id="PTHR33744:SF1">
    <property type="entry name" value="DNA-BINDING TRANSCRIPTIONAL ACTIVATOR ADER"/>
    <property type="match status" value="1"/>
</dbReference>
<dbReference type="EMBL" id="JWHR01000079">
    <property type="protein sequence ID" value="KHS57335.1"/>
    <property type="molecule type" value="Genomic_DNA"/>
</dbReference>
<proteinExistence type="predicted"/>
<dbReference type="Proteomes" id="UP000031189">
    <property type="component" value="Unassembled WGS sequence"/>
</dbReference>
<accession>A0A0B3WS03</accession>
<dbReference type="Gene3D" id="1.10.10.2840">
    <property type="entry name" value="PucR C-terminal helix-turn-helix domain"/>
    <property type="match status" value="1"/>
</dbReference>
<dbReference type="InterPro" id="IPR051448">
    <property type="entry name" value="CdaR-like_regulators"/>
</dbReference>
<dbReference type="Pfam" id="PF07905">
    <property type="entry name" value="PucR"/>
    <property type="match status" value="1"/>
</dbReference>
<dbReference type="PANTHER" id="PTHR33744">
    <property type="entry name" value="CARBOHYDRATE DIACID REGULATOR"/>
    <property type="match status" value="1"/>
</dbReference>
<dbReference type="InterPro" id="IPR012914">
    <property type="entry name" value="PucR_dom"/>
</dbReference>
<evidence type="ECO:0000313" key="3">
    <source>
        <dbReference type="EMBL" id="KHS57335.1"/>
    </source>
</evidence>
<comment type="caution">
    <text evidence="3">The sequence shown here is derived from an EMBL/GenBank/DDBJ whole genome shotgun (WGS) entry which is preliminary data.</text>
</comment>
<evidence type="ECO:0008006" key="5">
    <source>
        <dbReference type="Google" id="ProtNLM"/>
    </source>
</evidence>
<evidence type="ECO:0000259" key="1">
    <source>
        <dbReference type="Pfam" id="PF07905"/>
    </source>
</evidence>
<feature type="domain" description="Purine catabolism PurC-like" evidence="1">
    <location>
        <begin position="6"/>
        <end position="126"/>
    </location>
</feature>
<protein>
    <recommendedName>
        <fullName evidence="5">PucR family transcriptional regulator</fullName>
    </recommendedName>
</protein>
<dbReference type="Pfam" id="PF13556">
    <property type="entry name" value="HTH_30"/>
    <property type="match status" value="1"/>
</dbReference>
<sequence length="398" mass="46934">MISCQDLLNLEIFKNIKLLAGENGLYKTITWPYICQSIDFYKWINGGELLFLTGMGMDLDHNKLVNLIYKCREKSISGLVILTNSEFIKDIPPHIIDLCDEIDLPLFKMPWNLKIIDVSKSISNYIMEENFKSNTEKELLKELIFTKDLNMNKIHQLIRIYNIKSSNIYFSCVFKSTHMNLANNDYLIAKIKNKIESSCNTLMLDVLNNEIILIVGVDSENLYSEIKFNLKHIHEKLNKDNKLFLIFGDRYKNLLSIKNSYNDAIKAYELYKYNNWNDNCIDYSTLGFYKILFEVNSINKLRDYSEEILKPLIDISEVSNLNLLKTLKYYLANDCNLLKTSDELFIHRNTLVYRLNKIKEVLKNNLEDARFKNELLNALMIRDYLHYVDYKNNKLKYI</sequence>
<dbReference type="OrthoDB" id="143422at2"/>
<evidence type="ECO:0000313" key="4">
    <source>
        <dbReference type="Proteomes" id="UP000031189"/>
    </source>
</evidence>